<evidence type="ECO:0000259" key="21">
    <source>
        <dbReference type="Pfam" id="PF00483"/>
    </source>
</evidence>
<feature type="domain" description="Nucleotidyl transferase" evidence="21">
    <location>
        <begin position="6"/>
        <end position="206"/>
    </location>
</feature>
<dbReference type="InterPro" id="IPR001451">
    <property type="entry name" value="Hexapep"/>
</dbReference>
<feature type="binding site" evidence="20">
    <location>
        <position position="155"/>
    </location>
    <ligand>
        <name>UDP-N-acetyl-alpha-D-glucosamine</name>
        <dbReference type="ChEBI" id="CHEBI:57705"/>
    </ligand>
</feature>
<evidence type="ECO:0000256" key="20">
    <source>
        <dbReference type="HAMAP-Rule" id="MF_01631"/>
    </source>
</evidence>
<dbReference type="GO" id="GO:0008360">
    <property type="term" value="P:regulation of cell shape"/>
    <property type="evidence" value="ECO:0007669"/>
    <property type="project" value="UniProtKB-KW"/>
</dbReference>
<comment type="catalytic activity">
    <reaction evidence="17 20">
        <text>alpha-D-glucosamine 1-phosphate + acetyl-CoA = N-acetyl-alpha-D-glucosamine 1-phosphate + CoA + H(+)</text>
        <dbReference type="Rhea" id="RHEA:13725"/>
        <dbReference type="ChEBI" id="CHEBI:15378"/>
        <dbReference type="ChEBI" id="CHEBI:57287"/>
        <dbReference type="ChEBI" id="CHEBI:57288"/>
        <dbReference type="ChEBI" id="CHEBI:57776"/>
        <dbReference type="ChEBI" id="CHEBI:58516"/>
        <dbReference type="EC" id="2.3.1.157"/>
    </reaction>
</comment>
<dbReference type="CDD" id="cd03353">
    <property type="entry name" value="LbH_GlmU_C"/>
    <property type="match status" value="1"/>
</dbReference>
<keyword evidence="15 20" id="KW-0012">Acyltransferase</keyword>
<evidence type="ECO:0000256" key="17">
    <source>
        <dbReference type="ARBA" id="ARBA00048247"/>
    </source>
</evidence>
<evidence type="ECO:0000256" key="3">
    <source>
        <dbReference type="ARBA" id="ARBA00005208"/>
    </source>
</evidence>
<sequence>MLAIAILAAGKGTRMKSKLPKVLHPLAGKSIIDRVLSCTHGLKPNRRLIVVGHQANLVEDSLRKHQDLDFVLQQPQNGTGHAIQQLKPRLKGFNGELLVLNGDVPLLKEETLSSLLKFHKESNASVTFLSASLDSPTGYGRVFTDESGLVKKIIEERDCTNEQRKNKLINAGIYCFNWQQLSDVLNLLSNQNSQNEIYLTDTISLLKKALHFEVDNPFEIKGINDRVQLSECEHYIQEELKSLWMSKGVSFVDPISCSLSEDSNFGTDVIIEPQTHLRGKCSIGNGCHLGPGSVITNSTLAENVLAIHSFINEATIGNNTSIGPFAHIRPESNIRQNSKIGNFVEIKKSCIGEGTKINHLSYVGDSALGKNINIGAGTITANFDGKNKHRTIIDDYSKTGANSVLVAPIKIGAHVTIGAGSTISKDIPDKSLVVERSKAIIRTKAD</sequence>
<evidence type="ECO:0000256" key="8">
    <source>
        <dbReference type="ARBA" id="ARBA00022695"/>
    </source>
</evidence>
<evidence type="ECO:0000256" key="9">
    <source>
        <dbReference type="ARBA" id="ARBA00022723"/>
    </source>
</evidence>
<dbReference type="PANTHER" id="PTHR43584">
    <property type="entry name" value="NUCLEOTIDYL TRANSFERASE"/>
    <property type="match status" value="1"/>
</dbReference>
<dbReference type="Pfam" id="PF00132">
    <property type="entry name" value="Hexapep"/>
    <property type="match status" value="3"/>
</dbReference>
<dbReference type="GO" id="GO:0071555">
    <property type="term" value="P:cell wall organization"/>
    <property type="evidence" value="ECO:0007669"/>
    <property type="project" value="UniProtKB-KW"/>
</dbReference>
<dbReference type="UniPathway" id="UPA00113">
    <property type="reaction ID" value="UER00532"/>
</dbReference>
<dbReference type="GO" id="GO:0000287">
    <property type="term" value="F:magnesium ion binding"/>
    <property type="evidence" value="ECO:0007669"/>
    <property type="project" value="UniProtKB-UniRule"/>
</dbReference>
<feature type="binding site" evidence="20">
    <location>
        <position position="419"/>
    </location>
    <ligand>
        <name>acetyl-CoA</name>
        <dbReference type="ChEBI" id="CHEBI:57288"/>
    </ligand>
</feature>
<keyword evidence="8 20" id="KW-0548">Nucleotidyltransferase</keyword>
<proteinExistence type="inferred from homology"/>
<evidence type="ECO:0000256" key="18">
    <source>
        <dbReference type="ARBA" id="ARBA00048493"/>
    </source>
</evidence>
<keyword evidence="12 20" id="KW-0133">Cell shape</keyword>
<evidence type="ECO:0000256" key="16">
    <source>
        <dbReference type="ARBA" id="ARBA00023316"/>
    </source>
</evidence>
<dbReference type="InterPro" id="IPR011004">
    <property type="entry name" value="Trimer_LpxA-like_sf"/>
</dbReference>
<dbReference type="EC" id="2.7.7.23" evidence="20"/>
<dbReference type="CDD" id="cd02540">
    <property type="entry name" value="GT2_GlmU_N_bac"/>
    <property type="match status" value="1"/>
</dbReference>
<dbReference type="Proteomes" id="UP000030392">
    <property type="component" value="Unassembled WGS sequence"/>
</dbReference>
<dbReference type="GO" id="GO:0006048">
    <property type="term" value="P:UDP-N-acetylglucosamine biosynthetic process"/>
    <property type="evidence" value="ECO:0007669"/>
    <property type="project" value="UniProtKB-UniPathway"/>
</dbReference>
<keyword evidence="9 20" id="KW-0479">Metal-binding</keyword>
<dbReference type="EC" id="2.3.1.157" evidence="20"/>
<dbReference type="InterPro" id="IPR050065">
    <property type="entry name" value="GlmU-like"/>
</dbReference>
<dbReference type="NCBIfam" id="TIGR01173">
    <property type="entry name" value="glmU"/>
    <property type="match status" value="1"/>
</dbReference>
<keyword evidence="10 20" id="KW-0677">Repeat</keyword>
<dbReference type="Gene3D" id="3.90.550.10">
    <property type="entry name" value="Spore Coat Polysaccharide Biosynthesis Protein SpsA, Chain A"/>
    <property type="match status" value="1"/>
</dbReference>
<dbReference type="GO" id="GO:0009252">
    <property type="term" value="P:peptidoglycan biosynthetic process"/>
    <property type="evidence" value="ECO:0007669"/>
    <property type="project" value="UniProtKB-UniRule"/>
</dbReference>
<feature type="active site" description="Proton acceptor" evidence="20">
    <location>
        <position position="359"/>
    </location>
</feature>
<feature type="binding site" evidence="20">
    <location>
        <position position="224"/>
    </location>
    <ligand>
        <name>Mg(2+)</name>
        <dbReference type="ChEBI" id="CHEBI:18420"/>
    </ligand>
</feature>
<comment type="similarity">
    <text evidence="5 20">In the N-terminal section; belongs to the N-acetylglucosamine-1-phosphate uridyltransferase family.</text>
</comment>
<name>A0A0A2BZD8_PROMR</name>
<comment type="function">
    <text evidence="19 20">Catalyzes the last two sequential reactions in the de novo biosynthetic pathway for UDP-N-acetylglucosamine (UDP-GlcNAc). The C-terminal domain catalyzes the transfer of acetyl group from acetyl coenzyme A to glucosamine-1-phosphate (GlcN-1-P) to produce N-acetylglucosamine-1-phosphate (GlcNAc-1-P), which is converted into UDP-GlcNAc by the transfer of uridine 5-monophosphate (from uridine 5-triphosphate), a reaction catalyzed by the N-terminal domain.</text>
</comment>
<dbReference type="GO" id="GO:0043886">
    <property type="term" value="F:structural constituent of carboxysome shell"/>
    <property type="evidence" value="ECO:0007669"/>
    <property type="project" value="UniProtKB-ARBA"/>
</dbReference>
<evidence type="ECO:0000256" key="14">
    <source>
        <dbReference type="ARBA" id="ARBA00023268"/>
    </source>
</evidence>
<evidence type="ECO:0000313" key="23">
    <source>
        <dbReference type="Proteomes" id="UP000030392"/>
    </source>
</evidence>
<comment type="pathway">
    <text evidence="3 20">Nucleotide-sugar biosynthesis; UDP-N-acetyl-alpha-D-glucosamine biosynthesis; UDP-N-acetyl-alpha-D-glucosamine from N-acetyl-alpha-D-glucosamine 1-phosphate: step 1/1.</text>
</comment>
<feature type="binding site" evidence="20">
    <location>
        <position position="362"/>
    </location>
    <ligand>
        <name>UDP-N-acetyl-alpha-D-glucosamine</name>
        <dbReference type="ChEBI" id="CHEBI:57705"/>
    </ligand>
</feature>
<evidence type="ECO:0000256" key="11">
    <source>
        <dbReference type="ARBA" id="ARBA00022842"/>
    </source>
</evidence>
<keyword evidence="14 20" id="KW-0511">Multifunctional enzyme</keyword>
<feature type="binding site" evidence="20">
    <location>
        <position position="224"/>
    </location>
    <ligand>
        <name>UDP-N-acetyl-alpha-D-glucosamine</name>
        <dbReference type="ChEBI" id="CHEBI:57705"/>
    </ligand>
</feature>
<evidence type="ECO:0000256" key="2">
    <source>
        <dbReference type="ARBA" id="ARBA00005166"/>
    </source>
</evidence>
<feature type="region of interest" description="Pyrophosphorylase" evidence="20">
    <location>
        <begin position="1"/>
        <end position="226"/>
    </location>
</feature>
<dbReference type="Gene3D" id="2.160.10.10">
    <property type="entry name" value="Hexapeptide repeat proteins"/>
    <property type="match status" value="1"/>
</dbReference>
<evidence type="ECO:0000256" key="4">
    <source>
        <dbReference type="ARBA" id="ARBA00007707"/>
    </source>
</evidence>
<evidence type="ECO:0000256" key="12">
    <source>
        <dbReference type="ARBA" id="ARBA00022960"/>
    </source>
</evidence>
<evidence type="ECO:0000256" key="15">
    <source>
        <dbReference type="ARBA" id="ARBA00023315"/>
    </source>
</evidence>
<feature type="binding site" evidence="20">
    <location>
        <position position="329"/>
    </location>
    <ligand>
        <name>UDP-N-acetyl-alpha-D-glucosamine</name>
        <dbReference type="ChEBI" id="CHEBI:57705"/>
    </ligand>
</feature>
<reference evidence="23" key="1">
    <citation type="journal article" date="2014" name="Sci. Data">
        <title>Genomes of diverse isolates of the marine cyanobacterium Prochlorococcus.</title>
        <authorList>
            <person name="Biller S."/>
            <person name="Berube P."/>
            <person name="Thompson J."/>
            <person name="Kelly L."/>
            <person name="Roggensack S."/>
            <person name="Awad L."/>
            <person name="Roache-Johnson K."/>
            <person name="Ding H."/>
            <person name="Giovannoni S.J."/>
            <person name="Moore L.R."/>
            <person name="Chisholm S.W."/>
        </authorList>
    </citation>
    <scope>NUCLEOTIDE SEQUENCE [LARGE SCALE GENOMIC DNA]</scope>
    <source>
        <strain evidence="23">PAC1</strain>
    </source>
</reference>
<dbReference type="AlphaFoldDB" id="A0A0A2BZD8"/>
<feature type="binding site" evidence="20">
    <location>
        <position position="376"/>
    </location>
    <ligand>
        <name>acetyl-CoA</name>
        <dbReference type="ChEBI" id="CHEBI:57288"/>
    </ligand>
</feature>
<feature type="binding site" evidence="20">
    <location>
        <position position="170"/>
    </location>
    <ligand>
        <name>UDP-N-acetyl-alpha-D-glucosamine</name>
        <dbReference type="ChEBI" id="CHEBI:57705"/>
    </ligand>
</feature>
<dbReference type="Pfam" id="PF00483">
    <property type="entry name" value="NTP_transferase"/>
    <property type="match status" value="1"/>
</dbReference>
<dbReference type="HAMAP" id="MF_01631">
    <property type="entry name" value="GlmU"/>
    <property type="match status" value="1"/>
</dbReference>
<comment type="caution">
    <text evidence="22">The sequence shown here is derived from an EMBL/GenBank/DDBJ whole genome shotgun (WGS) entry which is preliminary data.</text>
</comment>
<keyword evidence="13 20" id="KW-0573">Peptidoglycan synthesis</keyword>
<accession>A0A0A2BZD8</accession>
<feature type="binding site" evidence="20">
    <location>
        <position position="347"/>
    </location>
    <ligand>
        <name>UDP-N-acetyl-alpha-D-glucosamine</name>
        <dbReference type="ChEBI" id="CHEBI:57705"/>
    </ligand>
</feature>
<evidence type="ECO:0000256" key="6">
    <source>
        <dbReference type="ARBA" id="ARBA00022490"/>
    </source>
</evidence>
<dbReference type="RefSeq" id="WP_036907055.1">
    <property type="nucleotide sequence ID" value="NZ_CP138967.1"/>
</dbReference>
<dbReference type="PANTHER" id="PTHR43584:SF3">
    <property type="entry name" value="BIFUNCTIONAL PROTEIN GLMU"/>
    <property type="match status" value="1"/>
</dbReference>
<comment type="catalytic activity">
    <reaction evidence="18 20">
        <text>N-acetyl-alpha-D-glucosamine 1-phosphate + UTP + H(+) = UDP-N-acetyl-alpha-D-glucosamine + diphosphate</text>
        <dbReference type="Rhea" id="RHEA:13509"/>
        <dbReference type="ChEBI" id="CHEBI:15378"/>
        <dbReference type="ChEBI" id="CHEBI:33019"/>
        <dbReference type="ChEBI" id="CHEBI:46398"/>
        <dbReference type="ChEBI" id="CHEBI:57705"/>
        <dbReference type="ChEBI" id="CHEBI:57776"/>
        <dbReference type="EC" id="2.7.7.23"/>
    </reaction>
</comment>
<comment type="subunit">
    <text evidence="20">Homotrimer.</text>
</comment>
<evidence type="ECO:0000256" key="5">
    <source>
        <dbReference type="ARBA" id="ARBA00007947"/>
    </source>
</evidence>
<dbReference type="GO" id="GO:0005737">
    <property type="term" value="C:cytoplasm"/>
    <property type="evidence" value="ECO:0007669"/>
    <property type="project" value="UniProtKB-SubCell"/>
</dbReference>
<evidence type="ECO:0000256" key="13">
    <source>
        <dbReference type="ARBA" id="ARBA00022984"/>
    </source>
</evidence>
<dbReference type="GO" id="GO:0009245">
    <property type="term" value="P:lipid A biosynthetic process"/>
    <property type="evidence" value="ECO:0007669"/>
    <property type="project" value="UniProtKB-UniRule"/>
</dbReference>
<dbReference type="NCBIfam" id="NF010940">
    <property type="entry name" value="PRK14360.1"/>
    <property type="match status" value="1"/>
</dbReference>
<feature type="binding site" evidence="20">
    <location>
        <begin position="7"/>
        <end position="10"/>
    </location>
    <ligand>
        <name>UDP-N-acetyl-alpha-D-glucosamine</name>
        <dbReference type="ChEBI" id="CHEBI:57705"/>
    </ligand>
</feature>
<comment type="cofactor">
    <cofactor evidence="20">
        <name>Mg(2+)</name>
        <dbReference type="ChEBI" id="CHEBI:18420"/>
    </cofactor>
    <text evidence="20">Binds 1 Mg(2+) ion per subunit.</text>
</comment>
<dbReference type="GO" id="GO:0031470">
    <property type="term" value="C:carboxysome"/>
    <property type="evidence" value="ECO:0007669"/>
    <property type="project" value="UniProtKB-ARBA"/>
</dbReference>
<dbReference type="GO" id="GO:0000902">
    <property type="term" value="P:cell morphogenesis"/>
    <property type="evidence" value="ECO:0007669"/>
    <property type="project" value="UniProtKB-UniRule"/>
</dbReference>
<evidence type="ECO:0000256" key="19">
    <source>
        <dbReference type="ARBA" id="ARBA00049628"/>
    </source>
</evidence>
<keyword evidence="6 20" id="KW-0963">Cytoplasm</keyword>
<feature type="binding site" evidence="20">
    <location>
        <position position="103"/>
    </location>
    <ligand>
        <name>Mg(2+)</name>
        <dbReference type="ChEBI" id="CHEBI:18420"/>
    </ligand>
</feature>
<dbReference type="SUPFAM" id="SSF51161">
    <property type="entry name" value="Trimeric LpxA-like enzymes"/>
    <property type="match status" value="1"/>
</dbReference>
<dbReference type="InterPro" id="IPR029044">
    <property type="entry name" value="Nucleotide-diphossugar_trans"/>
</dbReference>
<feature type="region of interest" description="N-acetyltransferase" evidence="20">
    <location>
        <begin position="248"/>
        <end position="446"/>
    </location>
</feature>
<evidence type="ECO:0000313" key="22">
    <source>
        <dbReference type="EMBL" id="KGG19448.1"/>
    </source>
</evidence>
<evidence type="ECO:0000256" key="10">
    <source>
        <dbReference type="ARBA" id="ARBA00022737"/>
    </source>
</evidence>
<dbReference type="GO" id="GO:0003977">
    <property type="term" value="F:UDP-N-acetylglucosamine diphosphorylase activity"/>
    <property type="evidence" value="ECO:0007669"/>
    <property type="project" value="UniProtKB-UniRule"/>
</dbReference>
<feature type="binding site" evidence="20">
    <location>
        <position position="436"/>
    </location>
    <ligand>
        <name>acetyl-CoA</name>
        <dbReference type="ChEBI" id="CHEBI:57288"/>
    </ligand>
</feature>
<evidence type="ECO:0000256" key="1">
    <source>
        <dbReference type="ARBA" id="ARBA00004496"/>
    </source>
</evidence>
<feature type="region of interest" description="Linker" evidence="20">
    <location>
        <begin position="227"/>
        <end position="247"/>
    </location>
</feature>
<dbReference type="InterPro" id="IPR005835">
    <property type="entry name" value="NTP_transferase_dom"/>
</dbReference>
<keyword evidence="7 20" id="KW-0808">Transferase</keyword>
<dbReference type="InterPro" id="IPR005882">
    <property type="entry name" value="Bifunctional_GlmU"/>
</dbReference>
<evidence type="ECO:0000256" key="7">
    <source>
        <dbReference type="ARBA" id="ARBA00022679"/>
    </source>
</evidence>
<dbReference type="InterPro" id="IPR038009">
    <property type="entry name" value="GlmU_C_LbH"/>
</dbReference>
<gene>
    <name evidence="20" type="primary">glmU</name>
    <name evidence="22" type="ORF">EV03_1831</name>
</gene>
<protein>
    <recommendedName>
        <fullName evidence="20">Bifunctional protein GlmU</fullName>
    </recommendedName>
    <domain>
        <recommendedName>
            <fullName evidence="20">UDP-N-acetylglucosamine pyrophosphorylase</fullName>
            <ecNumber evidence="20">2.7.7.23</ecNumber>
        </recommendedName>
        <alternativeName>
            <fullName evidence="20">N-acetylglucosamine-1-phosphate uridyltransferase</fullName>
        </alternativeName>
    </domain>
    <domain>
        <recommendedName>
            <fullName evidence="20">Glucosamine-1-phosphate N-acetyltransferase</fullName>
            <ecNumber evidence="20">2.3.1.157</ecNumber>
        </recommendedName>
    </domain>
</protein>
<comment type="similarity">
    <text evidence="4 20">In the C-terminal section; belongs to the transferase hexapeptide repeat family.</text>
</comment>
<dbReference type="EMBL" id="JNAX01000015">
    <property type="protein sequence ID" value="KGG19448.1"/>
    <property type="molecule type" value="Genomic_DNA"/>
</dbReference>
<feature type="binding site" evidence="20">
    <location>
        <position position="21"/>
    </location>
    <ligand>
        <name>UDP-N-acetyl-alpha-D-glucosamine</name>
        <dbReference type="ChEBI" id="CHEBI:57705"/>
    </ligand>
</feature>
<feature type="binding site" evidence="20">
    <location>
        <position position="140"/>
    </location>
    <ligand>
        <name>UDP-N-acetyl-alpha-D-glucosamine</name>
        <dbReference type="ChEBI" id="CHEBI:57705"/>
    </ligand>
</feature>
<dbReference type="SUPFAM" id="SSF53448">
    <property type="entry name" value="Nucleotide-diphospho-sugar transferases"/>
    <property type="match status" value="1"/>
</dbReference>
<organism evidence="22 23">
    <name type="scientific">Prochlorococcus marinus str. PAC1</name>
    <dbReference type="NCBI Taxonomy" id="59924"/>
    <lineage>
        <taxon>Bacteria</taxon>
        <taxon>Bacillati</taxon>
        <taxon>Cyanobacteriota</taxon>
        <taxon>Cyanophyceae</taxon>
        <taxon>Synechococcales</taxon>
        <taxon>Prochlorococcaceae</taxon>
        <taxon>Prochlorococcus</taxon>
    </lineage>
</organism>
<feature type="binding site" evidence="20">
    <location>
        <position position="373"/>
    </location>
    <ligand>
        <name>UDP-N-acetyl-alpha-D-glucosamine</name>
        <dbReference type="ChEBI" id="CHEBI:57705"/>
    </ligand>
</feature>
<dbReference type="UniPathway" id="UPA00973"/>
<feature type="binding site" evidence="20">
    <location>
        <position position="73"/>
    </location>
    <ligand>
        <name>UDP-N-acetyl-alpha-D-glucosamine</name>
        <dbReference type="ChEBI" id="CHEBI:57705"/>
    </ligand>
</feature>
<feature type="binding site" evidence="20">
    <location>
        <begin position="78"/>
        <end position="79"/>
    </location>
    <ligand>
        <name>UDP-N-acetyl-alpha-D-glucosamine</name>
        <dbReference type="ChEBI" id="CHEBI:57705"/>
    </ligand>
</feature>
<comment type="subcellular location">
    <subcellularLocation>
        <location evidence="1 20">Cytoplasm</location>
    </subcellularLocation>
</comment>
<keyword evidence="11 20" id="KW-0460">Magnesium</keyword>
<keyword evidence="16 20" id="KW-0961">Cell wall biogenesis/degradation</keyword>
<comment type="pathway">
    <text evidence="20">Bacterial outer membrane biogenesis; LPS lipid A biosynthesis.</text>
</comment>
<comment type="caution">
    <text evidence="20">Lacks conserved residue(s) required for the propagation of feature annotation.</text>
</comment>
<dbReference type="GO" id="GO:0016020">
    <property type="term" value="C:membrane"/>
    <property type="evidence" value="ECO:0007669"/>
    <property type="project" value="GOC"/>
</dbReference>
<dbReference type="GO" id="GO:0019134">
    <property type="term" value="F:glucosamine-1-phosphate N-acetyltransferase activity"/>
    <property type="evidence" value="ECO:0007669"/>
    <property type="project" value="UniProtKB-UniRule"/>
</dbReference>
<comment type="pathway">
    <text evidence="2 20">Nucleotide-sugar biosynthesis; UDP-N-acetyl-alpha-D-glucosamine biosynthesis; N-acetyl-alpha-D-glucosamine 1-phosphate from alpha-D-glucosamine 6-phosphate (route II): step 2/2.</text>
</comment>